<accession>A0ABS2JXC6</accession>
<keyword evidence="2" id="KW-1185">Reference proteome</keyword>
<sequence>MAWEERCGGIWNLSLGQGDAVLSERYLPALDLVTVVVKRADGLLSAFVLSKGHDPQWRLPFWSATEVPAIVETIADADRYFEAAICRE</sequence>
<evidence type="ECO:0000313" key="1">
    <source>
        <dbReference type="EMBL" id="MBM7123660.1"/>
    </source>
</evidence>
<dbReference type="EMBL" id="JADIKC010000015">
    <property type="protein sequence ID" value="MBM7123660.1"/>
    <property type="molecule type" value="Genomic_DNA"/>
</dbReference>
<organism evidence="1 2">
    <name type="scientific">Dyella kyungheensis</name>
    <dbReference type="NCBI Taxonomy" id="1242174"/>
    <lineage>
        <taxon>Bacteria</taxon>
        <taxon>Pseudomonadati</taxon>
        <taxon>Pseudomonadota</taxon>
        <taxon>Gammaproteobacteria</taxon>
        <taxon>Lysobacterales</taxon>
        <taxon>Rhodanobacteraceae</taxon>
        <taxon>Dyella</taxon>
    </lineage>
</organism>
<reference evidence="1 2" key="1">
    <citation type="submission" date="2020-10" db="EMBL/GenBank/DDBJ databases">
        <title>Phylogeny of dyella-like bacteria.</title>
        <authorList>
            <person name="Fu J."/>
        </authorList>
    </citation>
    <scope>NUCLEOTIDE SEQUENCE [LARGE SCALE GENOMIC DNA]</scope>
    <source>
        <strain evidence="1 2">THG-B117</strain>
    </source>
</reference>
<name>A0ABS2JXC6_9GAMM</name>
<evidence type="ECO:0000313" key="2">
    <source>
        <dbReference type="Proteomes" id="UP001430065"/>
    </source>
</evidence>
<protein>
    <submittedName>
        <fullName evidence="1">Uncharacterized protein</fullName>
    </submittedName>
</protein>
<gene>
    <name evidence="1" type="ORF">ISP20_21020</name>
</gene>
<comment type="caution">
    <text evidence="1">The sequence shown here is derived from an EMBL/GenBank/DDBJ whole genome shotgun (WGS) entry which is preliminary data.</text>
</comment>
<dbReference type="Proteomes" id="UP001430065">
    <property type="component" value="Unassembled WGS sequence"/>
</dbReference>
<dbReference type="RefSeq" id="WP_204638181.1">
    <property type="nucleotide sequence ID" value="NZ_JADIKC010000015.1"/>
</dbReference>
<proteinExistence type="predicted"/>